<reference evidence="3" key="1">
    <citation type="submission" date="2018-12" db="EMBL/GenBank/DDBJ databases">
        <title>Tengunoibacter tsumagoiensis gen. nov., sp. nov., Dictyobacter kobayashii sp. nov., D. alpinus sp. nov., and D. joshuensis sp. nov. and description of Dictyobacteraceae fam. nov. within the order Ktedonobacterales isolated from Tengu-no-mugimeshi.</title>
        <authorList>
            <person name="Wang C.M."/>
            <person name="Zheng Y."/>
            <person name="Sakai Y."/>
            <person name="Toyoda A."/>
            <person name="Minakuchi Y."/>
            <person name="Abe K."/>
            <person name="Yokota A."/>
            <person name="Yabe S."/>
        </authorList>
    </citation>
    <scope>NUCLEOTIDE SEQUENCE [LARGE SCALE GENOMIC DNA]</scope>
    <source>
        <strain evidence="3">Uno11</strain>
    </source>
</reference>
<sequence>MVHYQPRRRSHQVLSLMSVTLLLLVMLSACGDPQVQSNASTDKAALDKAIAHAQSVGVPDTLLHPILNQENKINNTNEPVTLFSTQPATDYYSNLARNYQTLTVQVRGLESQATQQYGHQASIDLKDFSSILSQRQTQGFVEAQNFTNTLTQVQNEMNQAQLPKQFIQVSQKSQQATQALRLLGTANDELTSFQALIKTLKSSNLDTTALDQQETEDVQQFRQATTPADFNQIIKNLNAQSQTANTISTQAVPYVGQFKLGQFQASIDKVKSYGGNADQYQKQYDADKALLDSGNFVKFSAQLEQNMSDIRVPLLQLQATHDVNQLMDDTKNWVMPTSTMMIGMVNPMTRHMIIGMVLYMI</sequence>
<accession>A0A402AUM5</accession>
<protein>
    <submittedName>
        <fullName evidence="2">Uncharacterized protein</fullName>
    </submittedName>
</protein>
<evidence type="ECO:0000313" key="2">
    <source>
        <dbReference type="EMBL" id="GCE22749.1"/>
    </source>
</evidence>
<organism evidence="2 3">
    <name type="scientific">Dictyobacter kobayashii</name>
    <dbReference type="NCBI Taxonomy" id="2014872"/>
    <lineage>
        <taxon>Bacteria</taxon>
        <taxon>Bacillati</taxon>
        <taxon>Chloroflexota</taxon>
        <taxon>Ktedonobacteria</taxon>
        <taxon>Ktedonobacterales</taxon>
        <taxon>Dictyobacteraceae</taxon>
        <taxon>Dictyobacter</taxon>
    </lineage>
</organism>
<dbReference type="OrthoDB" id="139735at2"/>
<dbReference type="PROSITE" id="PS51257">
    <property type="entry name" value="PROKAR_LIPOPROTEIN"/>
    <property type="match status" value="1"/>
</dbReference>
<dbReference type="RefSeq" id="WP_126555974.1">
    <property type="nucleotide sequence ID" value="NZ_BIFS01000002.1"/>
</dbReference>
<proteinExistence type="predicted"/>
<comment type="caution">
    <text evidence="2">The sequence shown here is derived from an EMBL/GenBank/DDBJ whole genome shotgun (WGS) entry which is preliminary data.</text>
</comment>
<dbReference type="EMBL" id="BIFS01000002">
    <property type="protein sequence ID" value="GCE22749.1"/>
    <property type="molecule type" value="Genomic_DNA"/>
</dbReference>
<gene>
    <name evidence="2" type="ORF">KDK_65490</name>
</gene>
<dbReference type="Proteomes" id="UP000287188">
    <property type="component" value="Unassembled WGS sequence"/>
</dbReference>
<evidence type="ECO:0000256" key="1">
    <source>
        <dbReference type="SAM" id="SignalP"/>
    </source>
</evidence>
<evidence type="ECO:0000313" key="3">
    <source>
        <dbReference type="Proteomes" id="UP000287188"/>
    </source>
</evidence>
<keyword evidence="1" id="KW-0732">Signal</keyword>
<name>A0A402AUM5_9CHLR</name>
<feature type="chain" id="PRO_5019425702" evidence="1">
    <location>
        <begin position="32"/>
        <end position="361"/>
    </location>
</feature>
<keyword evidence="3" id="KW-1185">Reference proteome</keyword>
<dbReference type="AlphaFoldDB" id="A0A402AUM5"/>
<feature type="signal peptide" evidence="1">
    <location>
        <begin position="1"/>
        <end position="31"/>
    </location>
</feature>